<protein>
    <submittedName>
        <fullName evidence="2">Uncharacterized protein</fullName>
    </submittedName>
</protein>
<evidence type="ECO:0000313" key="1">
    <source>
        <dbReference type="Proteomes" id="UP000887574"/>
    </source>
</evidence>
<accession>A0A915E1X5</accession>
<sequence length="98" mass="10907">MDRIVLVHMQSIGARTAPVTYTDGGRGCYVWTKTGRTSVKNRVKRGYFRCSGCQAWNESSADKSKVKSLKFNLSAATWLDDPTNYSHICEPKATSTVN</sequence>
<reference evidence="2" key="1">
    <citation type="submission" date="2022-11" db="UniProtKB">
        <authorList>
            <consortium name="WormBaseParasite"/>
        </authorList>
    </citation>
    <scope>IDENTIFICATION</scope>
</reference>
<name>A0A915E1X5_9BILA</name>
<dbReference type="Proteomes" id="UP000887574">
    <property type="component" value="Unplaced"/>
</dbReference>
<evidence type="ECO:0000313" key="2">
    <source>
        <dbReference type="WBParaSite" id="jg25601"/>
    </source>
</evidence>
<proteinExistence type="predicted"/>
<dbReference type="WBParaSite" id="jg25601">
    <property type="protein sequence ID" value="jg25601"/>
    <property type="gene ID" value="jg25601"/>
</dbReference>
<dbReference type="AlphaFoldDB" id="A0A915E1X5"/>
<organism evidence="1 2">
    <name type="scientific">Ditylenchus dipsaci</name>
    <dbReference type="NCBI Taxonomy" id="166011"/>
    <lineage>
        <taxon>Eukaryota</taxon>
        <taxon>Metazoa</taxon>
        <taxon>Ecdysozoa</taxon>
        <taxon>Nematoda</taxon>
        <taxon>Chromadorea</taxon>
        <taxon>Rhabditida</taxon>
        <taxon>Tylenchina</taxon>
        <taxon>Tylenchomorpha</taxon>
        <taxon>Sphaerularioidea</taxon>
        <taxon>Anguinidae</taxon>
        <taxon>Anguininae</taxon>
        <taxon>Ditylenchus</taxon>
    </lineage>
</organism>
<keyword evidence="1" id="KW-1185">Reference proteome</keyword>